<sequence>MFLNIVINEINNSSENIRWLVSRLTGIIMETRNTSNGSHAVVASESDTESKDGFVPGSTNEELSADLAQAGVVSQDNSLISEDGSTSPNSDSDTAGNDCTVGNSKLPVFAGILGDSCQPDGKIADVRVRNQSGGSAPSGRDLARGYSAGATSLTLAPLEKVANPLEERAEEKASVANSSASRSPFTYLPPESRIRVSSDHVPDPATVELESKIPVPTMRTFFHGCLSEDGNEPNIDLAGFLKPDPPTYICSHGERGQYRGEESTICLHGFD</sequence>
<gene>
    <name evidence="2" type="ORF">LSP00402_LOCUS19851</name>
    <name evidence="3" type="ORF">LSP00402_LOCUS19852</name>
</gene>
<dbReference type="AlphaFoldDB" id="A0A7S2U2E7"/>
<dbReference type="EMBL" id="HBHP01032213">
    <property type="protein sequence ID" value="CAD9775848.1"/>
    <property type="molecule type" value="Transcribed_RNA"/>
</dbReference>
<name>A0A7S2U2E7_9EUKA</name>
<evidence type="ECO:0000313" key="3">
    <source>
        <dbReference type="EMBL" id="CAD9775849.1"/>
    </source>
</evidence>
<feature type="region of interest" description="Disordered" evidence="1">
    <location>
        <begin position="166"/>
        <end position="186"/>
    </location>
</feature>
<reference evidence="2" key="1">
    <citation type="submission" date="2021-01" db="EMBL/GenBank/DDBJ databases">
        <authorList>
            <person name="Corre E."/>
            <person name="Pelletier E."/>
            <person name="Niang G."/>
            <person name="Scheremetjew M."/>
            <person name="Finn R."/>
            <person name="Kale V."/>
            <person name="Holt S."/>
            <person name="Cochrane G."/>
            <person name="Meng A."/>
            <person name="Brown T."/>
            <person name="Cohen L."/>
        </authorList>
    </citation>
    <scope>NUCLEOTIDE SEQUENCE</scope>
    <source>
        <strain evidence="2">CCMP622</strain>
    </source>
</reference>
<feature type="region of interest" description="Disordered" evidence="1">
    <location>
        <begin position="76"/>
        <end position="99"/>
    </location>
</feature>
<protein>
    <submittedName>
        <fullName evidence="2">Uncharacterized protein</fullName>
    </submittedName>
</protein>
<feature type="region of interest" description="Disordered" evidence="1">
    <location>
        <begin position="35"/>
        <end position="59"/>
    </location>
</feature>
<dbReference type="EMBL" id="HBHP01032214">
    <property type="protein sequence ID" value="CAD9775849.1"/>
    <property type="molecule type" value="Transcribed_RNA"/>
</dbReference>
<proteinExistence type="predicted"/>
<evidence type="ECO:0000313" key="2">
    <source>
        <dbReference type="EMBL" id="CAD9775848.1"/>
    </source>
</evidence>
<evidence type="ECO:0000256" key="1">
    <source>
        <dbReference type="SAM" id="MobiDB-lite"/>
    </source>
</evidence>
<feature type="compositionally biased region" description="Polar residues" evidence="1">
    <location>
        <begin position="175"/>
        <end position="184"/>
    </location>
</feature>
<accession>A0A7S2U2E7</accession>
<organism evidence="2">
    <name type="scientific">Lotharella oceanica</name>
    <dbReference type="NCBI Taxonomy" id="641309"/>
    <lineage>
        <taxon>Eukaryota</taxon>
        <taxon>Sar</taxon>
        <taxon>Rhizaria</taxon>
        <taxon>Cercozoa</taxon>
        <taxon>Chlorarachniophyceae</taxon>
        <taxon>Lotharella</taxon>
    </lineage>
</organism>